<dbReference type="EMBL" id="CVRI01000055">
    <property type="protein sequence ID" value="CRL01501.1"/>
    <property type="molecule type" value="Genomic_DNA"/>
</dbReference>
<protein>
    <submittedName>
        <fullName evidence="2">CLUMA_CG014465, isoform A</fullName>
    </submittedName>
</protein>
<gene>
    <name evidence="2" type="ORF">CLUMA_CG014465</name>
</gene>
<dbReference type="Gene3D" id="2.10.90.10">
    <property type="entry name" value="Cystine-knot cytokines"/>
    <property type="match status" value="1"/>
</dbReference>
<evidence type="ECO:0000313" key="3">
    <source>
        <dbReference type="Proteomes" id="UP000183832"/>
    </source>
</evidence>
<organism evidence="2 3">
    <name type="scientific">Clunio marinus</name>
    <dbReference type="NCBI Taxonomy" id="568069"/>
    <lineage>
        <taxon>Eukaryota</taxon>
        <taxon>Metazoa</taxon>
        <taxon>Ecdysozoa</taxon>
        <taxon>Arthropoda</taxon>
        <taxon>Hexapoda</taxon>
        <taxon>Insecta</taxon>
        <taxon>Pterygota</taxon>
        <taxon>Neoptera</taxon>
        <taxon>Endopterygota</taxon>
        <taxon>Diptera</taxon>
        <taxon>Nematocera</taxon>
        <taxon>Chironomoidea</taxon>
        <taxon>Chironomidae</taxon>
        <taxon>Clunio</taxon>
    </lineage>
</organism>
<accession>A0A1J1IMN7</accession>
<dbReference type="InterPro" id="IPR029034">
    <property type="entry name" value="Cystine-knot_cytokine"/>
</dbReference>
<evidence type="ECO:0000313" key="2">
    <source>
        <dbReference type="EMBL" id="CRL01501.1"/>
    </source>
</evidence>
<dbReference type="Pfam" id="PF16077">
    <property type="entry name" value="Spaetzle"/>
    <property type="match status" value="1"/>
</dbReference>
<dbReference type="SUPFAM" id="SSF57501">
    <property type="entry name" value="Cystine-knot cytokines"/>
    <property type="match status" value="1"/>
</dbReference>
<dbReference type="InterPro" id="IPR032104">
    <property type="entry name" value="Spaetzle"/>
</dbReference>
<dbReference type="AlphaFoldDB" id="A0A1J1IMN7"/>
<dbReference type="Proteomes" id="UP000183832">
    <property type="component" value="Unassembled WGS sequence"/>
</dbReference>
<proteinExistence type="predicted"/>
<evidence type="ECO:0000259" key="1">
    <source>
        <dbReference type="Pfam" id="PF16077"/>
    </source>
</evidence>
<reference evidence="2 3" key="1">
    <citation type="submission" date="2015-04" db="EMBL/GenBank/DDBJ databases">
        <authorList>
            <person name="Syromyatnikov M.Y."/>
            <person name="Popov V.N."/>
        </authorList>
    </citation>
    <scope>NUCLEOTIDE SEQUENCE [LARGE SCALE GENOMIC DNA]</scope>
</reference>
<sequence>MLKVITNQSDIVIMILTVTMTINITSAIQCDFKYVLDDEQSNENAEGSLNSLNEVVTVSKTKSQQTIFECEDPYDDYEAITDVSSRVKPMELDTRFGEDDEYESVRSDCPSNKKTIRPRALNNVLNQFMTIAVVQAIEIDECGTRNEHCSGPPAPIGQLRLCRQQFVTITMKAYKNNETLDETVDQPFYFPSHCVCELVQKRKKPLLV</sequence>
<feature type="domain" description="Spaetzle" evidence="1">
    <location>
        <begin position="108"/>
        <end position="197"/>
    </location>
</feature>
<dbReference type="OrthoDB" id="7791344at2759"/>
<name>A0A1J1IMN7_9DIPT</name>
<keyword evidence="3" id="KW-1185">Reference proteome</keyword>